<evidence type="ECO:0000313" key="1">
    <source>
        <dbReference type="EMBL" id="TQE07618.1"/>
    </source>
</evidence>
<dbReference type="AlphaFoldDB" id="A0A540N988"/>
<evidence type="ECO:0000313" key="2">
    <source>
        <dbReference type="Proteomes" id="UP000315295"/>
    </source>
</evidence>
<evidence type="ECO:0008006" key="3">
    <source>
        <dbReference type="Google" id="ProtNLM"/>
    </source>
</evidence>
<organism evidence="1 2">
    <name type="scientific">Malus baccata</name>
    <name type="common">Siberian crab apple</name>
    <name type="synonym">Pyrus baccata</name>
    <dbReference type="NCBI Taxonomy" id="106549"/>
    <lineage>
        <taxon>Eukaryota</taxon>
        <taxon>Viridiplantae</taxon>
        <taxon>Streptophyta</taxon>
        <taxon>Embryophyta</taxon>
        <taxon>Tracheophyta</taxon>
        <taxon>Spermatophyta</taxon>
        <taxon>Magnoliopsida</taxon>
        <taxon>eudicotyledons</taxon>
        <taxon>Gunneridae</taxon>
        <taxon>Pentapetalae</taxon>
        <taxon>rosids</taxon>
        <taxon>fabids</taxon>
        <taxon>Rosales</taxon>
        <taxon>Rosaceae</taxon>
        <taxon>Amygdaloideae</taxon>
        <taxon>Maleae</taxon>
        <taxon>Malus</taxon>
    </lineage>
</organism>
<accession>A0A540N988</accession>
<dbReference type="Proteomes" id="UP000315295">
    <property type="component" value="Unassembled WGS sequence"/>
</dbReference>
<proteinExistence type="predicted"/>
<sequence>MLVWHKDCFYCHSCMDGVGEGRSLLPCEHFVENHAMDIGTCISARASFDYLTEGERQVDFIRLQ</sequence>
<keyword evidence="2" id="KW-1185">Reference proteome</keyword>
<comment type="caution">
    <text evidence="1">The sequence shown here is derived from an EMBL/GenBank/DDBJ whole genome shotgun (WGS) entry which is preliminary data.</text>
</comment>
<dbReference type="EMBL" id="VIEB01000083">
    <property type="protein sequence ID" value="TQE07618.1"/>
    <property type="molecule type" value="Genomic_DNA"/>
</dbReference>
<name>A0A540N988_MALBA</name>
<reference evidence="1 2" key="1">
    <citation type="journal article" date="2019" name="G3 (Bethesda)">
        <title>Sequencing of a Wild Apple (Malus baccata) Genome Unravels the Differences Between Cultivated and Wild Apple Species Regarding Disease Resistance and Cold Tolerance.</title>
        <authorList>
            <person name="Chen X."/>
        </authorList>
    </citation>
    <scope>NUCLEOTIDE SEQUENCE [LARGE SCALE GENOMIC DNA]</scope>
    <source>
        <strain evidence="2">cv. Shandingzi</strain>
        <tissue evidence="1">Leaves</tissue>
    </source>
</reference>
<gene>
    <name evidence="1" type="ORF">C1H46_006761</name>
</gene>
<protein>
    <recommendedName>
        <fullName evidence="3">LIM zinc-binding domain-containing protein</fullName>
    </recommendedName>
</protein>